<feature type="transmembrane region" description="Helical" evidence="1">
    <location>
        <begin position="114"/>
        <end position="133"/>
    </location>
</feature>
<dbReference type="OrthoDB" id="5322539at2759"/>
<gene>
    <name evidence="3" type="ORF">RCC_07636</name>
</gene>
<keyword evidence="1" id="KW-1133">Transmembrane helix</keyword>
<keyword evidence="1" id="KW-0472">Membrane</keyword>
<keyword evidence="1" id="KW-0812">Transmembrane</keyword>
<dbReference type="PANTHER" id="PTHR35041">
    <property type="entry name" value="MEDIATOR OF RNA POLYMERASE II TRANSCRIPTION SUBUNIT 1"/>
    <property type="match status" value="1"/>
</dbReference>
<feature type="transmembrane region" description="Helical" evidence="1">
    <location>
        <begin position="517"/>
        <end position="540"/>
    </location>
</feature>
<accession>A0A2D3UY15</accession>
<reference evidence="3 4" key="1">
    <citation type="submission" date="2016-03" db="EMBL/GenBank/DDBJ databases">
        <authorList>
            <person name="Ploux O."/>
        </authorList>
    </citation>
    <scope>NUCLEOTIDE SEQUENCE [LARGE SCALE GENOMIC DNA]</scope>
    <source>
        <strain evidence="3 4">URUG2</strain>
    </source>
</reference>
<protein>
    <submittedName>
        <fullName evidence="3">Uncharacterized protein</fullName>
    </submittedName>
</protein>
<keyword evidence="4" id="KW-1185">Reference proteome</keyword>
<feature type="signal peptide" evidence="2">
    <location>
        <begin position="1"/>
        <end position="25"/>
    </location>
</feature>
<dbReference type="AlphaFoldDB" id="A0A2D3UY15"/>
<dbReference type="EMBL" id="FJUY01000012">
    <property type="protein sequence ID" value="CZT21771.1"/>
    <property type="molecule type" value="Genomic_DNA"/>
</dbReference>
<keyword evidence="2" id="KW-0732">Signal</keyword>
<sequence length="617" mass="66437">MSSFITRTQDSRFLMLVCFTIAASAAVGHHCFYESLRGQRVDQQTYNQNQNIYIGTALTTLTKISLSAAVALAYSQILWKRLLGQKLRVSHIDSLTCLVTMPSALDDWRLLREFPLLVTLAVAAWCLSIITVFPPGTLSVVSALANSSSSASVPSMDFNLALISGNYSRSVGFSGVNLEPGQTTNLTFSAELRGSAGALGIVTASTGAIPRIQTAEINSTYSTTFSGPILECSTKQVKTHHVYCARAEMSFISYLSFAQDGGPEFHDFFDLNASLPLETSSEGYTVACDSIASFRTSMFGVQPPQLFVVARTSISDSAPDSDDPRQEWTATSCQLRNSTYEVTVRTLENDQMIDVKTSDTSDLGLATEYIPMPDGPGSPVVNEPSGNRIYNCFAMMAMIGQTVVGTVNGASEATNEVYTDGGAMDNTPVPFPGIFSTRLSTSPELRAFAKHEDSPRVHDTPFASARDGPPLARQLEELFRNMTVAMMSNPATSSNVTVPVLHWSAVNVYKYTAWHLWLAYGIGLLATASILFLGFAAIAANSAPYSTRFSTYLRTAPWLRIEEILGDNMDSGADPLPRGAAKAMVMLGAGSAASGVEVLATKEASGEHLVKRSESID</sequence>
<dbReference type="GeneID" id="35602750"/>
<organism evidence="3 4">
    <name type="scientific">Ramularia collo-cygni</name>
    <dbReference type="NCBI Taxonomy" id="112498"/>
    <lineage>
        <taxon>Eukaryota</taxon>
        <taxon>Fungi</taxon>
        <taxon>Dikarya</taxon>
        <taxon>Ascomycota</taxon>
        <taxon>Pezizomycotina</taxon>
        <taxon>Dothideomycetes</taxon>
        <taxon>Dothideomycetidae</taxon>
        <taxon>Mycosphaerellales</taxon>
        <taxon>Mycosphaerellaceae</taxon>
        <taxon>Ramularia</taxon>
    </lineage>
</organism>
<dbReference type="PANTHER" id="PTHR35041:SF6">
    <property type="entry name" value="FORMYLMETHIONINE DEFORMYLASE-LIKE PROTEIN-RELATED"/>
    <property type="match status" value="1"/>
</dbReference>
<dbReference type="RefSeq" id="XP_023628660.1">
    <property type="nucleotide sequence ID" value="XM_023772892.1"/>
</dbReference>
<dbReference type="Proteomes" id="UP000225277">
    <property type="component" value="Unassembled WGS sequence"/>
</dbReference>
<dbReference type="STRING" id="112498.A0A2D3UY15"/>
<name>A0A2D3UY15_9PEZI</name>
<evidence type="ECO:0000256" key="2">
    <source>
        <dbReference type="SAM" id="SignalP"/>
    </source>
</evidence>
<feature type="chain" id="PRO_5013783692" evidence="2">
    <location>
        <begin position="26"/>
        <end position="617"/>
    </location>
</feature>
<feature type="transmembrane region" description="Helical" evidence="1">
    <location>
        <begin position="52"/>
        <end position="74"/>
    </location>
</feature>
<proteinExistence type="predicted"/>
<evidence type="ECO:0000313" key="4">
    <source>
        <dbReference type="Proteomes" id="UP000225277"/>
    </source>
</evidence>
<evidence type="ECO:0000256" key="1">
    <source>
        <dbReference type="SAM" id="Phobius"/>
    </source>
</evidence>
<evidence type="ECO:0000313" key="3">
    <source>
        <dbReference type="EMBL" id="CZT21771.1"/>
    </source>
</evidence>